<feature type="domain" description="Pyridoxamine 5'-phosphate oxidase N-terminal" evidence="2">
    <location>
        <begin position="9"/>
        <end position="141"/>
    </location>
</feature>
<dbReference type="PANTHER" id="PTHR39336">
    <property type="entry name" value="PYRIDOXAMINE PHOSPHATE OXIDASE FAMILY PROTEIN (AFU_ORTHOLOGUE AFUA_6G11440)"/>
    <property type="match status" value="1"/>
</dbReference>
<dbReference type="AlphaFoldDB" id="A0A7U2I4R3"/>
<accession>A0A7U2I4R3</accession>
<dbReference type="EMBL" id="CP069032">
    <property type="protein sequence ID" value="QRC99751.1"/>
    <property type="molecule type" value="Genomic_DNA"/>
</dbReference>
<dbReference type="Gene3D" id="2.30.110.10">
    <property type="entry name" value="Electron Transport, Fmn-binding Protein, Chain A"/>
    <property type="match status" value="1"/>
</dbReference>
<dbReference type="SUPFAM" id="SSF50475">
    <property type="entry name" value="FMN-binding split barrel"/>
    <property type="match status" value="1"/>
</dbReference>
<organism evidence="3 4">
    <name type="scientific">Phaeosphaeria nodorum (strain SN15 / ATCC MYA-4574 / FGSC 10173)</name>
    <name type="common">Glume blotch fungus</name>
    <name type="synonym">Parastagonospora nodorum</name>
    <dbReference type="NCBI Taxonomy" id="321614"/>
    <lineage>
        <taxon>Eukaryota</taxon>
        <taxon>Fungi</taxon>
        <taxon>Dikarya</taxon>
        <taxon>Ascomycota</taxon>
        <taxon>Pezizomycotina</taxon>
        <taxon>Dothideomycetes</taxon>
        <taxon>Pleosporomycetidae</taxon>
        <taxon>Pleosporales</taxon>
        <taxon>Pleosporineae</taxon>
        <taxon>Phaeosphaeriaceae</taxon>
        <taxon>Parastagonospora</taxon>
    </lineage>
</organism>
<gene>
    <name evidence="3" type="ORF">JI435_066920</name>
</gene>
<dbReference type="InterPro" id="IPR012349">
    <property type="entry name" value="Split_barrel_FMN-bd"/>
</dbReference>
<sequence length="295" mass="33007">MVKYYPSLNEHHVEFITAQPLFFVASAPWAGDHINVSPKGHLSRTFCVLGPNTVAYLDATGSGCETISHVYENGRVTLMFCSFGPSPQIMRLFCKGRVVEKFDHHYQELRAKMATENGDDIDMIGARAIIVLKIQKVQTSCGFGVPIMGTTAATPIEATGDAVTMVEHDEDTAANDGWKPRETMEKWARKMLEKQELMDYQKRSNHQSLDGLPGMLSARRALDQNFAIEDTKAWIRKVSRQGDAVMLGVGLGVLLMIIASVVGIISIRLPFIHHFLNYQRRQMGVPEEPWNKSEL</sequence>
<protein>
    <recommendedName>
        <fullName evidence="2">Pyridoxamine 5'-phosphate oxidase N-terminal domain-containing protein</fullName>
    </recommendedName>
</protein>
<evidence type="ECO:0000256" key="1">
    <source>
        <dbReference type="SAM" id="Phobius"/>
    </source>
</evidence>
<proteinExistence type="predicted"/>
<evidence type="ECO:0000313" key="3">
    <source>
        <dbReference type="EMBL" id="QRC99751.1"/>
    </source>
</evidence>
<dbReference type="OMA" id="SGCETIC"/>
<dbReference type="Pfam" id="PF01243">
    <property type="entry name" value="PNPOx_N"/>
    <property type="match status" value="1"/>
</dbReference>
<reference evidence="4" key="1">
    <citation type="journal article" date="2021" name="BMC Genomics">
        <title>Chromosome-level genome assembly and manually-curated proteome of model necrotroph Parastagonospora nodorum Sn15 reveals a genome-wide trove of candidate effector homologs, and redundancy of virulence-related functions within an accessory chromosome.</title>
        <authorList>
            <person name="Bertazzoni S."/>
            <person name="Jones D.A.B."/>
            <person name="Phan H.T."/>
            <person name="Tan K.-C."/>
            <person name="Hane J.K."/>
        </authorList>
    </citation>
    <scope>NUCLEOTIDE SEQUENCE [LARGE SCALE GENOMIC DNA]</scope>
    <source>
        <strain evidence="4">SN15 / ATCC MYA-4574 / FGSC 10173)</strain>
    </source>
</reference>
<keyword evidence="1" id="KW-0472">Membrane</keyword>
<dbReference type="PANTHER" id="PTHR39336:SF1">
    <property type="entry name" value="PYRIDOXAMINE PHOSPHATE OXIDASE FAMILY PROTEIN (AFU_ORTHOLOGUE AFUA_6G11440)"/>
    <property type="match status" value="1"/>
</dbReference>
<dbReference type="KEGG" id="pno:SNOG_06692"/>
<dbReference type="Proteomes" id="UP000663193">
    <property type="component" value="Chromosome 10"/>
</dbReference>
<keyword evidence="1" id="KW-1133">Transmembrane helix</keyword>
<dbReference type="VEuPathDB" id="FungiDB:JI435_066920"/>
<keyword evidence="1" id="KW-0812">Transmembrane</keyword>
<feature type="transmembrane region" description="Helical" evidence="1">
    <location>
        <begin position="245"/>
        <end position="271"/>
    </location>
</feature>
<evidence type="ECO:0000313" key="4">
    <source>
        <dbReference type="Proteomes" id="UP000663193"/>
    </source>
</evidence>
<name>A0A7U2I4R3_PHANO</name>
<dbReference type="RefSeq" id="XP_001797054.1">
    <property type="nucleotide sequence ID" value="XM_001797002.1"/>
</dbReference>
<evidence type="ECO:0000259" key="2">
    <source>
        <dbReference type="Pfam" id="PF01243"/>
    </source>
</evidence>
<keyword evidence="4" id="KW-1185">Reference proteome</keyword>
<dbReference type="InterPro" id="IPR011576">
    <property type="entry name" value="Pyridox_Oxase_N"/>
</dbReference>
<dbReference type="OrthoDB" id="539398at2759"/>